<reference evidence="1" key="2">
    <citation type="journal article" date="2015" name="Fish Shellfish Immunol.">
        <title>Early steps in the European eel (Anguilla anguilla)-Vibrio vulnificus interaction in the gills: Role of the RtxA13 toxin.</title>
        <authorList>
            <person name="Callol A."/>
            <person name="Pajuelo D."/>
            <person name="Ebbesson L."/>
            <person name="Teles M."/>
            <person name="MacKenzie S."/>
            <person name="Amaro C."/>
        </authorList>
    </citation>
    <scope>NUCLEOTIDE SEQUENCE</scope>
</reference>
<evidence type="ECO:0000313" key="1">
    <source>
        <dbReference type="EMBL" id="JAH21635.1"/>
    </source>
</evidence>
<name>A0A0E9QZF7_ANGAN</name>
<sequence length="51" mass="5797">MPIIPIKWHPSCPIWAKVGYDSPSHQSHPCLLVHLLFPLVLWLPEAERVGS</sequence>
<protein>
    <submittedName>
        <fullName evidence="1">Uncharacterized protein</fullName>
    </submittedName>
</protein>
<accession>A0A0E9QZF7</accession>
<dbReference type="EMBL" id="GBXM01086942">
    <property type="protein sequence ID" value="JAH21635.1"/>
    <property type="molecule type" value="Transcribed_RNA"/>
</dbReference>
<organism evidence="1">
    <name type="scientific">Anguilla anguilla</name>
    <name type="common">European freshwater eel</name>
    <name type="synonym">Muraena anguilla</name>
    <dbReference type="NCBI Taxonomy" id="7936"/>
    <lineage>
        <taxon>Eukaryota</taxon>
        <taxon>Metazoa</taxon>
        <taxon>Chordata</taxon>
        <taxon>Craniata</taxon>
        <taxon>Vertebrata</taxon>
        <taxon>Euteleostomi</taxon>
        <taxon>Actinopterygii</taxon>
        <taxon>Neopterygii</taxon>
        <taxon>Teleostei</taxon>
        <taxon>Anguilliformes</taxon>
        <taxon>Anguillidae</taxon>
        <taxon>Anguilla</taxon>
    </lineage>
</organism>
<reference evidence="1" key="1">
    <citation type="submission" date="2014-11" db="EMBL/GenBank/DDBJ databases">
        <authorList>
            <person name="Amaro Gonzalez C."/>
        </authorList>
    </citation>
    <scope>NUCLEOTIDE SEQUENCE</scope>
</reference>
<dbReference type="AlphaFoldDB" id="A0A0E9QZF7"/>
<proteinExistence type="predicted"/>